<dbReference type="EMBL" id="ML994672">
    <property type="protein sequence ID" value="KAF2178850.1"/>
    <property type="molecule type" value="Genomic_DNA"/>
</dbReference>
<accession>A0A6A6DLM7</accession>
<evidence type="ECO:0000313" key="1">
    <source>
        <dbReference type="EMBL" id="KAF2178850.1"/>
    </source>
</evidence>
<keyword evidence="2" id="KW-1185">Reference proteome</keyword>
<name>A0A6A6DLM7_9PEZI</name>
<sequence length="269" mass="29856">MAVRYITTLEAVSKASLKLGDETEQCHKQTQRRNKSINACVVAEKVAFHDALSRQREERFPSVMESHLSSCSLALEIVRRAKLHGLKPKGEAFGLWTRNSLLMFNDDVLTWEFSVVENGYLRKVYQTGSRSPSRLYVPLIYVRTMLALIDSNWTLWSPLDSGREGLPSPKFGRGDIGGVVTAISVSRRCRPAIHPLGAHLVPGASALLDQWLGQQHPASCDVCSATLGLLGPIILLPRYRARHPRHPNSGGVQKDSVTGECYRWTGVRG</sequence>
<evidence type="ECO:0000313" key="2">
    <source>
        <dbReference type="Proteomes" id="UP000800200"/>
    </source>
</evidence>
<reference evidence="1" key="1">
    <citation type="journal article" date="2020" name="Stud. Mycol.">
        <title>101 Dothideomycetes genomes: a test case for predicting lifestyles and emergence of pathogens.</title>
        <authorList>
            <person name="Haridas S."/>
            <person name="Albert R."/>
            <person name="Binder M."/>
            <person name="Bloem J."/>
            <person name="Labutti K."/>
            <person name="Salamov A."/>
            <person name="Andreopoulos B."/>
            <person name="Baker S."/>
            <person name="Barry K."/>
            <person name="Bills G."/>
            <person name="Bluhm B."/>
            <person name="Cannon C."/>
            <person name="Castanera R."/>
            <person name="Culley D."/>
            <person name="Daum C."/>
            <person name="Ezra D."/>
            <person name="Gonzalez J."/>
            <person name="Henrissat B."/>
            <person name="Kuo A."/>
            <person name="Liang C."/>
            <person name="Lipzen A."/>
            <person name="Lutzoni F."/>
            <person name="Magnuson J."/>
            <person name="Mondo S."/>
            <person name="Nolan M."/>
            <person name="Ohm R."/>
            <person name="Pangilinan J."/>
            <person name="Park H.-J."/>
            <person name="Ramirez L."/>
            <person name="Alfaro M."/>
            <person name="Sun H."/>
            <person name="Tritt A."/>
            <person name="Yoshinaga Y."/>
            <person name="Zwiers L.-H."/>
            <person name="Turgeon B."/>
            <person name="Goodwin S."/>
            <person name="Spatafora J."/>
            <person name="Crous P."/>
            <person name="Grigoriev I."/>
        </authorList>
    </citation>
    <scope>NUCLEOTIDE SEQUENCE</scope>
    <source>
        <strain evidence="1">CBS 207.26</strain>
    </source>
</reference>
<dbReference type="Proteomes" id="UP000800200">
    <property type="component" value="Unassembled WGS sequence"/>
</dbReference>
<organism evidence="1 2">
    <name type="scientific">Zopfia rhizophila CBS 207.26</name>
    <dbReference type="NCBI Taxonomy" id="1314779"/>
    <lineage>
        <taxon>Eukaryota</taxon>
        <taxon>Fungi</taxon>
        <taxon>Dikarya</taxon>
        <taxon>Ascomycota</taxon>
        <taxon>Pezizomycotina</taxon>
        <taxon>Dothideomycetes</taxon>
        <taxon>Dothideomycetes incertae sedis</taxon>
        <taxon>Zopfiaceae</taxon>
        <taxon>Zopfia</taxon>
    </lineage>
</organism>
<protein>
    <submittedName>
        <fullName evidence="1">Uncharacterized protein</fullName>
    </submittedName>
</protein>
<proteinExistence type="predicted"/>
<dbReference type="AlphaFoldDB" id="A0A6A6DLM7"/>
<gene>
    <name evidence="1" type="ORF">K469DRAFT_754271</name>
</gene>